<reference evidence="2" key="1">
    <citation type="submission" date="2021-01" db="UniProtKB">
        <authorList>
            <consortium name="EnsemblPlants"/>
        </authorList>
    </citation>
    <scope>IDENTIFICATION</scope>
</reference>
<keyword evidence="3" id="KW-1185">Reference proteome</keyword>
<evidence type="ECO:0000313" key="3">
    <source>
        <dbReference type="Proteomes" id="UP000594263"/>
    </source>
</evidence>
<proteinExistence type="predicted"/>
<dbReference type="SUPFAM" id="SSF81383">
    <property type="entry name" value="F-box domain"/>
    <property type="match status" value="1"/>
</dbReference>
<dbReference type="OMA" id="GATHWTW"/>
<dbReference type="PANTHER" id="PTHR44259">
    <property type="entry name" value="OS07G0183000 PROTEIN-RELATED"/>
    <property type="match status" value="1"/>
</dbReference>
<dbReference type="InterPro" id="IPR050942">
    <property type="entry name" value="F-box_BR-signaling"/>
</dbReference>
<evidence type="ECO:0000313" key="2">
    <source>
        <dbReference type="EnsemblPlants" id="Kaladp0024s0488.1.v1.1.CDS.1"/>
    </source>
</evidence>
<accession>A0A7N0T6Y0</accession>
<sequence>MSSSPWSDLPVDIGHLILDRLTEVVEHVRFGATCNHWYVISKQYQHRQRRALPMLLVPSPEAPAKPDLPKLCALSWLGKYHQNFNHPLPFTRFRYCGSSNGWLATQNEDFTLTLLYPFAGQLLTIHLPVLGGPWLARKHDFLTKKLIVSPTSTPDNFTVVAIYGDARKLATIKSGEMSWFRFKKIPDIFYSDIMFYENKIYAVGQNFQMVRLIVHLRPPRFKIIHPGVESVKSNKTFFVESSSSELFLLQKHLRFLPVNQDIREQAMNQGHRDGEEEDYIYARRWTAKEFCVYKLKLDNTGAVVEIIETKSLNGDAFFVGDNESMSFSATCFPECKTNYIYFTDNYIYDDYIEPFGREDVMCYNVEDGSMKSIYSVIPRHRRNMSQPIWIMPQYYHQDKLNEN</sequence>
<organism evidence="2 3">
    <name type="scientific">Kalanchoe fedtschenkoi</name>
    <name type="common">Lavender scallops</name>
    <name type="synonym">South American air plant</name>
    <dbReference type="NCBI Taxonomy" id="63787"/>
    <lineage>
        <taxon>Eukaryota</taxon>
        <taxon>Viridiplantae</taxon>
        <taxon>Streptophyta</taxon>
        <taxon>Embryophyta</taxon>
        <taxon>Tracheophyta</taxon>
        <taxon>Spermatophyta</taxon>
        <taxon>Magnoliopsida</taxon>
        <taxon>eudicotyledons</taxon>
        <taxon>Gunneridae</taxon>
        <taxon>Pentapetalae</taxon>
        <taxon>Saxifragales</taxon>
        <taxon>Crassulaceae</taxon>
        <taxon>Kalanchoe</taxon>
    </lineage>
</organism>
<evidence type="ECO:0000259" key="1">
    <source>
        <dbReference type="Pfam" id="PF03478"/>
    </source>
</evidence>
<protein>
    <recommendedName>
        <fullName evidence="1">KIB1-4 beta-propeller domain-containing protein</fullName>
    </recommendedName>
</protein>
<dbReference type="Gramene" id="Kaladp0024s0488.1.v1.1">
    <property type="protein sequence ID" value="Kaladp0024s0488.1.v1.1.CDS.1"/>
    <property type="gene ID" value="Kaladp0024s0488.v1.1"/>
</dbReference>
<dbReference type="InterPro" id="IPR005174">
    <property type="entry name" value="KIB1-4_b-propeller"/>
</dbReference>
<feature type="domain" description="KIB1-4 beta-propeller" evidence="1">
    <location>
        <begin position="83"/>
        <end position="364"/>
    </location>
</feature>
<dbReference type="Pfam" id="PF03478">
    <property type="entry name" value="Beta-prop_KIB1-4"/>
    <property type="match status" value="1"/>
</dbReference>
<dbReference type="PANTHER" id="PTHR44259:SF93">
    <property type="entry name" value="PROTEIN, PUTATIVE (DUF295)-RELATED"/>
    <property type="match status" value="1"/>
</dbReference>
<name>A0A7N0T6Y0_KALFE</name>
<dbReference type="AlphaFoldDB" id="A0A7N0T6Y0"/>
<dbReference type="InterPro" id="IPR036047">
    <property type="entry name" value="F-box-like_dom_sf"/>
</dbReference>
<dbReference type="EnsemblPlants" id="Kaladp0024s0488.1.v1.1">
    <property type="protein sequence ID" value="Kaladp0024s0488.1.v1.1.CDS.1"/>
    <property type="gene ID" value="Kaladp0024s0488.v1.1"/>
</dbReference>
<dbReference type="Proteomes" id="UP000594263">
    <property type="component" value="Unplaced"/>
</dbReference>